<accession>A0A0C3AJS4</accession>
<sequence length="245" mass="27172">MSFQQISIVGVCLAVLVWLLWIPGRALIEAIEFVVKSCVLAISNLPNFFISSFVGILRILHYERVLRVLEISTWILVGSVFFLAKNPGVLDNLREILVSLGLIKPRECHSVGETASVTVPLVLKRLYDLLPEIIPPIGSEQEGSGSSLTRSATPRNETLRAPQPRNPVTDPAFLRRSLPEIPTEGNRNESEAHVVQRLSDMLNPSGNLEWMPMSGYSQAPPEYEDDEALPPFRSVSGTIRSTFGR</sequence>
<dbReference type="Proteomes" id="UP000054097">
    <property type="component" value="Unassembled WGS sequence"/>
</dbReference>
<feature type="transmembrane region" description="Helical" evidence="2">
    <location>
        <begin position="34"/>
        <end position="59"/>
    </location>
</feature>
<organism evidence="3 4">
    <name type="scientific">Serendipita vermifera MAFF 305830</name>
    <dbReference type="NCBI Taxonomy" id="933852"/>
    <lineage>
        <taxon>Eukaryota</taxon>
        <taxon>Fungi</taxon>
        <taxon>Dikarya</taxon>
        <taxon>Basidiomycota</taxon>
        <taxon>Agaricomycotina</taxon>
        <taxon>Agaricomycetes</taxon>
        <taxon>Sebacinales</taxon>
        <taxon>Serendipitaceae</taxon>
        <taxon>Serendipita</taxon>
    </lineage>
</organism>
<proteinExistence type="predicted"/>
<evidence type="ECO:0000313" key="4">
    <source>
        <dbReference type="Proteomes" id="UP000054097"/>
    </source>
</evidence>
<feature type="region of interest" description="Disordered" evidence="1">
    <location>
        <begin position="213"/>
        <end position="245"/>
    </location>
</feature>
<evidence type="ECO:0000313" key="3">
    <source>
        <dbReference type="EMBL" id="KIM19571.1"/>
    </source>
</evidence>
<keyword evidence="4" id="KW-1185">Reference proteome</keyword>
<name>A0A0C3AJS4_SERVB</name>
<gene>
    <name evidence="3" type="ORF">M408DRAFT_31106</name>
</gene>
<evidence type="ECO:0000256" key="1">
    <source>
        <dbReference type="SAM" id="MobiDB-lite"/>
    </source>
</evidence>
<dbReference type="HOGENOM" id="CLU_1134159_0_0_1"/>
<reference evidence="4" key="2">
    <citation type="submission" date="2015-01" db="EMBL/GenBank/DDBJ databases">
        <title>Evolutionary Origins and Diversification of the Mycorrhizal Mutualists.</title>
        <authorList>
            <consortium name="DOE Joint Genome Institute"/>
            <consortium name="Mycorrhizal Genomics Consortium"/>
            <person name="Kohler A."/>
            <person name="Kuo A."/>
            <person name="Nagy L.G."/>
            <person name="Floudas D."/>
            <person name="Copeland A."/>
            <person name="Barry K.W."/>
            <person name="Cichocki N."/>
            <person name="Veneault-Fourrey C."/>
            <person name="LaButti K."/>
            <person name="Lindquist E.A."/>
            <person name="Lipzen A."/>
            <person name="Lundell T."/>
            <person name="Morin E."/>
            <person name="Murat C."/>
            <person name="Riley R."/>
            <person name="Ohm R."/>
            <person name="Sun H."/>
            <person name="Tunlid A."/>
            <person name="Henrissat B."/>
            <person name="Grigoriev I.V."/>
            <person name="Hibbett D.S."/>
            <person name="Martin F."/>
        </authorList>
    </citation>
    <scope>NUCLEOTIDE SEQUENCE [LARGE SCALE GENOMIC DNA]</scope>
    <source>
        <strain evidence="4">MAFF 305830</strain>
    </source>
</reference>
<feature type="transmembrane region" description="Helical" evidence="2">
    <location>
        <begin position="65"/>
        <end position="84"/>
    </location>
</feature>
<dbReference type="AlphaFoldDB" id="A0A0C3AJS4"/>
<feature type="transmembrane region" description="Helical" evidence="2">
    <location>
        <begin position="6"/>
        <end position="22"/>
    </location>
</feature>
<protein>
    <submittedName>
        <fullName evidence="3">Uncharacterized protein</fullName>
    </submittedName>
</protein>
<feature type="compositionally biased region" description="Polar residues" evidence="1">
    <location>
        <begin position="235"/>
        <end position="245"/>
    </location>
</feature>
<keyword evidence="2" id="KW-0472">Membrane</keyword>
<keyword evidence="2" id="KW-1133">Transmembrane helix</keyword>
<keyword evidence="2" id="KW-0812">Transmembrane</keyword>
<feature type="region of interest" description="Disordered" evidence="1">
    <location>
        <begin position="138"/>
        <end position="171"/>
    </location>
</feature>
<evidence type="ECO:0000256" key="2">
    <source>
        <dbReference type="SAM" id="Phobius"/>
    </source>
</evidence>
<feature type="compositionally biased region" description="Polar residues" evidence="1">
    <location>
        <begin position="141"/>
        <end position="156"/>
    </location>
</feature>
<dbReference type="EMBL" id="KN824620">
    <property type="protein sequence ID" value="KIM19571.1"/>
    <property type="molecule type" value="Genomic_DNA"/>
</dbReference>
<reference evidence="3 4" key="1">
    <citation type="submission" date="2014-04" db="EMBL/GenBank/DDBJ databases">
        <authorList>
            <consortium name="DOE Joint Genome Institute"/>
            <person name="Kuo A."/>
            <person name="Zuccaro A."/>
            <person name="Kohler A."/>
            <person name="Nagy L.G."/>
            <person name="Floudas D."/>
            <person name="Copeland A."/>
            <person name="Barry K.W."/>
            <person name="Cichocki N."/>
            <person name="Veneault-Fourrey C."/>
            <person name="LaButti K."/>
            <person name="Lindquist E.A."/>
            <person name="Lipzen A."/>
            <person name="Lundell T."/>
            <person name="Morin E."/>
            <person name="Murat C."/>
            <person name="Sun H."/>
            <person name="Tunlid A."/>
            <person name="Henrissat B."/>
            <person name="Grigoriev I.V."/>
            <person name="Hibbett D.S."/>
            <person name="Martin F."/>
            <person name="Nordberg H.P."/>
            <person name="Cantor M.N."/>
            <person name="Hua S.X."/>
        </authorList>
    </citation>
    <scope>NUCLEOTIDE SEQUENCE [LARGE SCALE GENOMIC DNA]</scope>
    <source>
        <strain evidence="3 4">MAFF 305830</strain>
    </source>
</reference>